<dbReference type="STRING" id="1423754.FC39_GL000938"/>
<reference evidence="3 4" key="1">
    <citation type="journal article" date="2015" name="Genome Announc.">
        <title>Expanding the biotechnology potential of lactobacilli through comparative genomics of 213 strains and associated genera.</title>
        <authorList>
            <person name="Sun Z."/>
            <person name="Harris H.M."/>
            <person name="McCann A."/>
            <person name="Guo C."/>
            <person name="Argimon S."/>
            <person name="Zhang W."/>
            <person name="Yang X."/>
            <person name="Jeffery I.B."/>
            <person name="Cooney J.C."/>
            <person name="Kagawa T.F."/>
            <person name="Liu W."/>
            <person name="Song Y."/>
            <person name="Salvetti E."/>
            <person name="Wrobel A."/>
            <person name="Rasinkangas P."/>
            <person name="Parkhill J."/>
            <person name="Rea M.C."/>
            <person name="O'Sullivan O."/>
            <person name="Ritari J."/>
            <person name="Douillard F.P."/>
            <person name="Paul Ross R."/>
            <person name="Yang R."/>
            <person name="Briner A.E."/>
            <person name="Felis G.E."/>
            <person name="de Vos W.M."/>
            <person name="Barrangou R."/>
            <person name="Klaenhammer T.R."/>
            <person name="Caufield P.W."/>
            <person name="Cui Y."/>
            <person name="Zhang H."/>
            <person name="O'Toole P.W."/>
        </authorList>
    </citation>
    <scope>NUCLEOTIDE SEQUENCE [LARGE SCALE GENOMIC DNA]</scope>
    <source>
        <strain evidence="3 4">DSM 5661</strain>
    </source>
</reference>
<organism evidence="3 4">
    <name type="scientific">Lactobacillus hamsteri DSM 5661 = JCM 6256</name>
    <dbReference type="NCBI Taxonomy" id="1423754"/>
    <lineage>
        <taxon>Bacteria</taxon>
        <taxon>Bacillati</taxon>
        <taxon>Bacillota</taxon>
        <taxon>Bacilli</taxon>
        <taxon>Lactobacillales</taxon>
        <taxon>Lactobacillaceae</taxon>
        <taxon>Lactobacillus</taxon>
    </lineage>
</organism>
<gene>
    <name evidence="3" type="ORF">FC39_GL000938</name>
</gene>
<name>A0A0R1YKW3_9LACO</name>
<proteinExistence type="predicted"/>
<dbReference type="EMBL" id="AZGI01000031">
    <property type="protein sequence ID" value="KRM39891.1"/>
    <property type="molecule type" value="Genomic_DNA"/>
</dbReference>
<evidence type="ECO:0000256" key="1">
    <source>
        <dbReference type="SAM" id="Coils"/>
    </source>
</evidence>
<sequence>MTSNKHDFEELDAPAAAAEKLGISVATLRKYSLIVEKVTGNKDYFERSKQRARLYHKKDIDDLDAFHNLSKKDGLTLEEAARQIYAVSDKKETDKKRQAEAKPKNELMDSHQVAKLLGALQNTIASQNEAIDNLQKQLNRIEKQNHDLLERQKQLEAPKDVDDEIAALPDISGIVAEDDEKQETQDDKRKKVLEDKKKSEEELHDEIINKAKENAKKRASANVHRTLEDMQLHPAKKHWWQRLF</sequence>
<dbReference type="PATRIC" id="fig|1423754.3.peg.966"/>
<dbReference type="OrthoDB" id="2157217at2"/>
<dbReference type="eggNOG" id="ENOG5033CQY">
    <property type="taxonomic scope" value="Bacteria"/>
</dbReference>
<comment type="caution">
    <text evidence="3">The sequence shown here is derived from an EMBL/GenBank/DDBJ whole genome shotgun (WGS) entry which is preliminary data.</text>
</comment>
<feature type="compositionally biased region" description="Basic and acidic residues" evidence="2">
    <location>
        <begin position="182"/>
        <end position="204"/>
    </location>
</feature>
<dbReference type="SUPFAM" id="SSF46955">
    <property type="entry name" value="Putative DNA-binding domain"/>
    <property type="match status" value="1"/>
</dbReference>
<feature type="coiled-coil region" evidence="1">
    <location>
        <begin position="117"/>
        <end position="151"/>
    </location>
</feature>
<evidence type="ECO:0000313" key="4">
    <source>
        <dbReference type="Proteomes" id="UP000051223"/>
    </source>
</evidence>
<evidence type="ECO:0000313" key="3">
    <source>
        <dbReference type="EMBL" id="KRM39891.1"/>
    </source>
</evidence>
<evidence type="ECO:0000256" key="2">
    <source>
        <dbReference type="SAM" id="MobiDB-lite"/>
    </source>
</evidence>
<keyword evidence="1" id="KW-0175">Coiled coil</keyword>
<dbReference type="RefSeq" id="WP_025081341.1">
    <property type="nucleotide sequence ID" value="NZ_AZGI01000031.1"/>
</dbReference>
<dbReference type="Proteomes" id="UP000051223">
    <property type="component" value="Unassembled WGS sequence"/>
</dbReference>
<accession>A0A0R1YKW3</accession>
<dbReference type="Gene3D" id="1.10.1660.10">
    <property type="match status" value="1"/>
</dbReference>
<feature type="region of interest" description="Disordered" evidence="2">
    <location>
        <begin position="88"/>
        <end position="107"/>
    </location>
</feature>
<keyword evidence="4" id="KW-1185">Reference proteome</keyword>
<dbReference type="AlphaFoldDB" id="A0A0R1YKW3"/>
<protein>
    <submittedName>
        <fullName evidence="3">Transcriptional regulator</fullName>
    </submittedName>
</protein>
<dbReference type="InterPro" id="IPR009061">
    <property type="entry name" value="DNA-bd_dom_put_sf"/>
</dbReference>
<feature type="region of interest" description="Disordered" evidence="2">
    <location>
        <begin position="173"/>
        <end position="204"/>
    </location>
</feature>